<gene>
    <name evidence="4" type="primary">nplT</name>
    <name evidence="4" type="ORF">SPIROBIBN47_350065</name>
</gene>
<dbReference type="Gene3D" id="3.90.400.10">
    <property type="entry name" value="Oligo-1,6-glucosidase, Domain 2"/>
    <property type="match status" value="1"/>
</dbReference>
<evidence type="ECO:0000256" key="2">
    <source>
        <dbReference type="ARBA" id="ARBA00023295"/>
    </source>
</evidence>
<feature type="domain" description="Glycosyl hydrolase family 13 catalytic" evidence="3">
    <location>
        <begin position="151"/>
        <end position="517"/>
    </location>
</feature>
<proteinExistence type="predicted"/>
<dbReference type="CDD" id="cd11338">
    <property type="entry name" value="AmyAc_CMD"/>
    <property type="match status" value="1"/>
</dbReference>
<dbReference type="InterPro" id="IPR045857">
    <property type="entry name" value="O16G_dom_2"/>
</dbReference>
<dbReference type="SMART" id="SM00642">
    <property type="entry name" value="Aamy"/>
    <property type="match status" value="1"/>
</dbReference>
<dbReference type="Gene3D" id="3.20.20.80">
    <property type="entry name" value="Glycosidases"/>
    <property type="match status" value="1"/>
</dbReference>
<evidence type="ECO:0000313" key="4">
    <source>
        <dbReference type="EMBL" id="SLM14758.1"/>
    </source>
</evidence>
<evidence type="ECO:0000259" key="3">
    <source>
        <dbReference type="SMART" id="SM00642"/>
    </source>
</evidence>
<dbReference type="Pfam" id="PF00128">
    <property type="entry name" value="Alpha-amylase"/>
    <property type="match status" value="1"/>
</dbReference>
<organism evidence="4">
    <name type="scientific">uncultured spirochete</name>
    <dbReference type="NCBI Taxonomy" id="156406"/>
    <lineage>
        <taxon>Bacteria</taxon>
        <taxon>Pseudomonadati</taxon>
        <taxon>Spirochaetota</taxon>
        <taxon>Spirochaetia</taxon>
        <taxon>Spirochaetales</taxon>
        <taxon>environmental samples</taxon>
    </lineage>
</organism>
<dbReference type="PANTHER" id="PTHR10357">
    <property type="entry name" value="ALPHA-AMYLASE FAMILY MEMBER"/>
    <property type="match status" value="1"/>
</dbReference>
<reference evidence="4" key="1">
    <citation type="submission" date="2017-02" db="EMBL/GenBank/DDBJ databases">
        <authorList>
            <person name="Regsiter A."/>
            <person name="William W."/>
        </authorList>
    </citation>
    <scope>NUCLEOTIDE SEQUENCE</scope>
    <source>
        <strain evidence="4">Bib</strain>
    </source>
</reference>
<dbReference type="SUPFAM" id="SSF51445">
    <property type="entry name" value="(Trans)glycosidases"/>
    <property type="match status" value="1"/>
</dbReference>
<keyword evidence="1 4" id="KW-0378">Hydrolase</keyword>
<dbReference type="InterPro" id="IPR017853">
    <property type="entry name" value="GH"/>
</dbReference>
<dbReference type="InterPro" id="IPR006047">
    <property type="entry name" value="GH13_cat_dom"/>
</dbReference>
<sequence length="603" mass="69207">MNVAAIYHRSTDAFCYSPDGRSLVIRIQTASDDIESVEVWVGDPYEWRINQESIQAVWQCVRIKANRIGSNGLSDYWEARWVPPYKRARYAFRLYGRDGSICDLGEKGLVRIDPADRDKPIDYWNSFLFPYIHQTDTFRAPAWVASTVWYQIFPERFRNGNPNNDPPGTKPWSRGPVQNREFYGGDIEGIIQGLDHIEALGCNGIYLTPIFASPSAHKYDTTDYFCIDPSFGTEEDLKRLVDVCKAKGIRIILDAVFNHAGKEFGPWKDLVERGPDSVYRDWFRIRDFPLFPSGQDSGDSRHTNFETFGFTTRMPKLNTNNPETREYLLEVAVKYVRDFGIDGWRLDVANEIDHEFWREFRKRVKAVNPDAYIVGEIWHDAMPWLRGDQHDAVMNYPFGSAITDFVLGNAWALTGKDFLHRINAISFSYPDTVLQSTFNLLDSHDTDRIVTRFQDRELAKIALCLLFALPGSPCLYYGTEYALEGSRDPDCRRCMIWDPQPDEKEFERFVASLVNLRRTWWKTFAYGTRESSFNDSFPGFVALIIHDDAMRLALLVNRDTSAVPEAAWRDALGLHSSAPVEVILASQPFAGFLGGRSAVYLHM</sequence>
<dbReference type="AlphaFoldDB" id="A0A3P3XKJ1"/>
<dbReference type="CDD" id="cd02857">
    <property type="entry name" value="E_set_CDase_PDE_N"/>
    <property type="match status" value="1"/>
</dbReference>
<dbReference type="GO" id="GO:0031216">
    <property type="term" value="F:neopullulanase activity"/>
    <property type="evidence" value="ECO:0007669"/>
    <property type="project" value="UniProtKB-EC"/>
</dbReference>
<dbReference type="InterPro" id="IPR013783">
    <property type="entry name" value="Ig-like_fold"/>
</dbReference>
<dbReference type="Gene3D" id="2.60.40.10">
    <property type="entry name" value="Immunoglobulins"/>
    <property type="match status" value="1"/>
</dbReference>
<dbReference type="InterPro" id="IPR004185">
    <property type="entry name" value="Glyco_hydro_13_lg-like_dom"/>
</dbReference>
<protein>
    <submittedName>
        <fullName evidence="4">Neopullulanase</fullName>
        <ecNumber evidence="4">3.2.1.135</ecNumber>
    </submittedName>
</protein>
<dbReference type="GO" id="GO:0005975">
    <property type="term" value="P:carbohydrate metabolic process"/>
    <property type="evidence" value="ECO:0007669"/>
    <property type="project" value="InterPro"/>
</dbReference>
<accession>A0A3P3XKJ1</accession>
<keyword evidence="2 4" id="KW-0326">Glycosidase</keyword>
<dbReference type="PANTHER" id="PTHR10357:SF210">
    <property type="entry name" value="MALTODEXTRIN GLUCOSIDASE"/>
    <property type="match status" value="1"/>
</dbReference>
<evidence type="ECO:0000256" key="1">
    <source>
        <dbReference type="ARBA" id="ARBA00022801"/>
    </source>
</evidence>
<dbReference type="Pfam" id="PF02903">
    <property type="entry name" value="Alpha-amylase_N"/>
    <property type="match status" value="1"/>
</dbReference>
<name>A0A3P3XKJ1_9SPIR</name>
<dbReference type="EC" id="3.2.1.135" evidence="4"/>
<dbReference type="EMBL" id="FWDM01000029">
    <property type="protein sequence ID" value="SLM14758.1"/>
    <property type="molecule type" value="Genomic_DNA"/>
</dbReference>